<comment type="caution">
    <text evidence="1">The sequence shown here is derived from an EMBL/GenBank/DDBJ whole genome shotgun (WGS) entry which is preliminary data.</text>
</comment>
<keyword evidence="2" id="KW-1185">Reference proteome</keyword>
<evidence type="ECO:0000313" key="2">
    <source>
        <dbReference type="Proteomes" id="UP001212997"/>
    </source>
</evidence>
<dbReference type="Proteomes" id="UP001212997">
    <property type="component" value="Unassembled WGS sequence"/>
</dbReference>
<sequence>MTLLRELEGLTLLLEGKWERKVPVGGISLEPWGLAFPSEVVPVKAGLSLLQSYSRSLMDWMGSLNSVPVRTVTMTVREPMSPCPWVTRVHDQQGTRAPRESKANRARGRYHTQWNWKGNGFPNTVLGV</sequence>
<name>A0AAD5V3R1_9APHY</name>
<protein>
    <submittedName>
        <fullName evidence="1">Uncharacterized protein</fullName>
    </submittedName>
</protein>
<reference evidence="1" key="1">
    <citation type="submission" date="2022-07" db="EMBL/GenBank/DDBJ databases">
        <title>Genome Sequence of Physisporinus lineatus.</title>
        <authorList>
            <person name="Buettner E."/>
        </authorList>
    </citation>
    <scope>NUCLEOTIDE SEQUENCE</scope>
    <source>
        <strain evidence="1">VT162</strain>
    </source>
</reference>
<gene>
    <name evidence="1" type="ORF">NLI96_g7776</name>
</gene>
<dbReference type="EMBL" id="JANAWD010000330">
    <property type="protein sequence ID" value="KAJ3481272.1"/>
    <property type="molecule type" value="Genomic_DNA"/>
</dbReference>
<proteinExistence type="predicted"/>
<dbReference type="AlphaFoldDB" id="A0AAD5V3R1"/>
<organism evidence="1 2">
    <name type="scientific">Meripilus lineatus</name>
    <dbReference type="NCBI Taxonomy" id="2056292"/>
    <lineage>
        <taxon>Eukaryota</taxon>
        <taxon>Fungi</taxon>
        <taxon>Dikarya</taxon>
        <taxon>Basidiomycota</taxon>
        <taxon>Agaricomycotina</taxon>
        <taxon>Agaricomycetes</taxon>
        <taxon>Polyporales</taxon>
        <taxon>Meripilaceae</taxon>
        <taxon>Meripilus</taxon>
    </lineage>
</organism>
<evidence type="ECO:0000313" key="1">
    <source>
        <dbReference type="EMBL" id="KAJ3481272.1"/>
    </source>
</evidence>
<accession>A0AAD5V3R1</accession>